<comment type="caution">
    <text evidence="15">Lacks conserved residue(s) required for the propagation of feature annotation.</text>
</comment>
<feature type="modified residue" description="Phosphoserine; by host" evidence="15">
    <location>
        <position position="79"/>
    </location>
</feature>
<proteinExistence type="inferred from homology"/>
<dbReference type="PIRSF" id="PIRSF003383">
    <property type="entry name" value="Rep_E1_papillomaV"/>
    <property type="match status" value="1"/>
</dbReference>
<dbReference type="GO" id="GO:0042025">
    <property type="term" value="C:host cell nucleus"/>
    <property type="evidence" value="ECO:0007669"/>
    <property type="project" value="UniProtKB-SubCell"/>
</dbReference>
<evidence type="ECO:0000256" key="1">
    <source>
        <dbReference type="ARBA" id="ARBA00004147"/>
    </source>
</evidence>
<keyword evidence="8 15" id="KW-0347">Helicase</keyword>
<dbReference type="InterPro" id="IPR014000">
    <property type="entry name" value="PPV_DNA_helicase_E1_N"/>
</dbReference>
<dbReference type="EMBL" id="KT945134">
    <property type="protein sequence ID" value="ALO65143.1"/>
    <property type="molecule type" value="Genomic_DNA"/>
</dbReference>
<feature type="cross-link" description="Glycyl lysine isopeptide (Lys-Gly) (interchain with G-Cter in SUMO)" evidence="15">
    <location>
        <position position="509"/>
    </location>
</feature>
<dbReference type="PROSITE" id="PS51206">
    <property type="entry name" value="SF3_HELICASE_1"/>
    <property type="match status" value="1"/>
</dbReference>
<dbReference type="Gene3D" id="1.10.10.510">
    <property type="entry name" value="Zinc finger, large T-antigen D1 domain"/>
    <property type="match status" value="1"/>
</dbReference>
<keyword evidence="10 15" id="KW-0238">DNA-binding</keyword>
<keyword evidence="3 15" id="KW-0597">Phosphoprotein</keyword>
<dbReference type="Pfam" id="PF00524">
    <property type="entry name" value="PPV_E1_N"/>
    <property type="match status" value="1"/>
</dbReference>
<comment type="PTM">
    <text evidence="15">Phosphorylated.</text>
</comment>
<keyword evidence="2 15" id="KW-0244">Early protein</keyword>
<evidence type="ECO:0000313" key="19">
    <source>
        <dbReference type="EMBL" id="ALO65143.1"/>
    </source>
</evidence>
<feature type="region of interest" description="Disordered" evidence="17">
    <location>
        <begin position="1"/>
        <end position="47"/>
    </location>
</feature>
<dbReference type="InterPro" id="IPR001177">
    <property type="entry name" value="PPV_DNA_helicase_E1_C"/>
</dbReference>
<evidence type="ECO:0000256" key="4">
    <source>
        <dbReference type="ARBA" id="ARBA00022562"/>
    </source>
</evidence>
<dbReference type="GO" id="GO:0006260">
    <property type="term" value="P:DNA replication"/>
    <property type="evidence" value="ECO:0007669"/>
    <property type="project" value="UniProtKB-UniRule"/>
</dbReference>
<comment type="function">
    <text evidence="14 15">ATP-dependent DNA 3'-5' helicase required for initiation of viral DNA replication. It forms a complex with the viral E2 protein. The E1-E2 complex binds to the replication origin which contains binding sites for both proteins. During the initial step, a dimer of E1 interacts with a dimer of protein E2 leading to a complex that binds the viral origin of replication with high specificity. Then, a second dimer of E1 displaces the E2 dimer in an ATP-dependent manner to form the E1 tetramer. Following this, two E1 monomers are added to each half of the site, which results in the formation of two E1 trimers on the viral ori. Subsequently, two hexamers will be created. The double hexamer acts as a bi-directional helicase machinery and unwinds the viral DNA and then recruits the host DNA polymerase to start replication.</text>
</comment>
<dbReference type="InterPro" id="IPR014015">
    <property type="entry name" value="Helicase_SF3_DNA-vir"/>
</dbReference>
<dbReference type="Gene3D" id="3.40.1310.10">
    <property type="match status" value="1"/>
</dbReference>
<evidence type="ECO:0000256" key="9">
    <source>
        <dbReference type="ARBA" id="ARBA00022840"/>
    </source>
</evidence>
<dbReference type="InterPro" id="IPR016393">
    <property type="entry name" value="Rep_E1_papillomaV"/>
</dbReference>
<keyword evidence="11 15" id="KW-0413">Isomerase</keyword>
<dbReference type="SUPFAM" id="SSF55464">
    <property type="entry name" value="Origin of replication-binding domain, RBD-like"/>
    <property type="match status" value="1"/>
</dbReference>
<evidence type="ECO:0000256" key="13">
    <source>
        <dbReference type="ARBA" id="ARBA00048988"/>
    </source>
</evidence>
<comment type="subunit">
    <text evidence="15">Can form hexamers. Interacts with E2 protein; this interaction increases E1 DNA binding specificity. Interacts with host DNA polymerase subunit POLA2. Interacts with host single stranded DNA-binding protein RPA1. Interacts with host TOP1; this interaction stimulates the enzymatic activity of TOP1.</text>
</comment>
<feature type="region of interest" description="Disordered" evidence="17">
    <location>
        <begin position="100"/>
        <end position="124"/>
    </location>
</feature>
<evidence type="ECO:0000313" key="20">
    <source>
        <dbReference type="Proteomes" id="UP000167195"/>
    </source>
</evidence>
<keyword evidence="7 15" id="KW-0378">Hydrolase</keyword>
<keyword evidence="5 15" id="KW-0235">DNA replication</keyword>
<keyword evidence="15" id="KW-0832">Ubl conjugation</keyword>
<evidence type="ECO:0000256" key="8">
    <source>
        <dbReference type="ARBA" id="ARBA00022806"/>
    </source>
</evidence>
<dbReference type="Pfam" id="PF20450">
    <property type="entry name" value="PPV_E1_DBD"/>
    <property type="match status" value="1"/>
</dbReference>
<evidence type="ECO:0000256" key="5">
    <source>
        <dbReference type="ARBA" id="ARBA00022705"/>
    </source>
</evidence>
<dbReference type="OrthoDB" id="4795at10239"/>
<feature type="compositionally biased region" description="Polar residues" evidence="17">
    <location>
        <begin position="109"/>
        <end position="124"/>
    </location>
</feature>
<dbReference type="Pfam" id="PF00519">
    <property type="entry name" value="PPV_E1_C"/>
    <property type="match status" value="1"/>
</dbReference>
<accession>A0A0S2LV84</accession>
<dbReference type="Proteomes" id="UP000167195">
    <property type="component" value="Segment"/>
</dbReference>
<comment type="PTM">
    <text evidence="15">Sumoylated.</text>
</comment>
<evidence type="ECO:0000256" key="7">
    <source>
        <dbReference type="ARBA" id="ARBA00022801"/>
    </source>
</evidence>
<dbReference type="HAMAP" id="MF_04000">
    <property type="entry name" value="PPV_E1"/>
    <property type="match status" value="1"/>
</dbReference>
<dbReference type="InterPro" id="IPR027417">
    <property type="entry name" value="P-loop_NTPase"/>
</dbReference>
<comment type="similarity">
    <text evidence="15 16">Belongs to the papillomaviridae E1 protein family.</text>
</comment>
<feature type="short sequence motif" description="Nuclear localization signal" evidence="15">
    <location>
        <begin position="73"/>
        <end position="75"/>
    </location>
</feature>
<dbReference type="SMR" id="A0A0S2LV84"/>
<dbReference type="GO" id="GO:0003677">
    <property type="term" value="F:DNA binding"/>
    <property type="evidence" value="ECO:0007669"/>
    <property type="project" value="UniProtKB-UniRule"/>
</dbReference>
<evidence type="ECO:0000256" key="3">
    <source>
        <dbReference type="ARBA" id="ARBA00022553"/>
    </source>
</evidence>
<evidence type="ECO:0000256" key="17">
    <source>
        <dbReference type="SAM" id="MobiDB-lite"/>
    </source>
</evidence>
<organism evidence="19 20">
    <name type="scientific">Rattus norvegicus papillomavirus 3</name>
    <dbReference type="NCBI Taxonomy" id="1756445"/>
    <lineage>
        <taxon>Viruses</taxon>
        <taxon>Monodnaviria</taxon>
        <taxon>Shotokuvirae</taxon>
        <taxon>Cossaviricota</taxon>
        <taxon>Papovaviricetes</taxon>
        <taxon>Zurhausenvirales</taxon>
        <taxon>Papillomaviridae</taxon>
        <taxon>Firstpapillomavirinae</taxon>
        <taxon>Iotapapillomavirus</taxon>
        <taxon>Mastomys natalensis papillomavirus</taxon>
    </lineage>
</organism>
<keyword evidence="6 15" id="KW-0547">Nucleotide-binding</keyword>
<protein>
    <recommendedName>
        <fullName evidence="15 16">Replication protein E1</fullName>
        <ecNumber evidence="15 16">5.6.2.4</ecNumber>
    </recommendedName>
    <alternativeName>
        <fullName evidence="15">ATP-dependent helicase E1</fullName>
    </alternativeName>
    <alternativeName>
        <fullName evidence="15">DNA 3'-5' helicase E1</fullName>
    </alternativeName>
</protein>
<evidence type="ECO:0000256" key="15">
    <source>
        <dbReference type="HAMAP-Rule" id="MF_04000"/>
    </source>
</evidence>
<dbReference type="GO" id="GO:0005524">
    <property type="term" value="F:ATP binding"/>
    <property type="evidence" value="ECO:0007669"/>
    <property type="project" value="UniProtKB-UniRule"/>
</dbReference>
<dbReference type="KEGG" id="vg:26374036"/>
<name>A0A0S2LV84_MNPV</name>
<dbReference type="RefSeq" id="YP_009182326.1">
    <property type="nucleotide sequence ID" value="NC_028492.1"/>
</dbReference>
<evidence type="ECO:0000256" key="12">
    <source>
        <dbReference type="ARBA" id="ARBA00034617"/>
    </source>
</evidence>
<dbReference type="SUPFAM" id="SSF52540">
    <property type="entry name" value="P-loop containing nucleoside triphosphate hydrolases"/>
    <property type="match status" value="1"/>
</dbReference>
<dbReference type="GeneID" id="26374036"/>
<feature type="modified residue" description="Phosphoserine; by host" evidence="15">
    <location>
        <position position="86"/>
    </location>
</feature>
<dbReference type="EC" id="5.6.2.4" evidence="15 16"/>
<feature type="domain" description="SF3 helicase" evidence="18">
    <location>
        <begin position="402"/>
        <end position="552"/>
    </location>
</feature>
<comment type="catalytic activity">
    <reaction evidence="13 15 16">
        <text>ATP + H2O = ADP + phosphate + H(+)</text>
        <dbReference type="Rhea" id="RHEA:13065"/>
        <dbReference type="ChEBI" id="CHEBI:15377"/>
        <dbReference type="ChEBI" id="CHEBI:15378"/>
        <dbReference type="ChEBI" id="CHEBI:30616"/>
        <dbReference type="ChEBI" id="CHEBI:43474"/>
        <dbReference type="ChEBI" id="CHEBI:456216"/>
        <dbReference type="EC" id="5.6.2.4"/>
    </reaction>
</comment>
<evidence type="ECO:0000256" key="11">
    <source>
        <dbReference type="ARBA" id="ARBA00023235"/>
    </source>
</evidence>
<evidence type="ECO:0000256" key="10">
    <source>
        <dbReference type="ARBA" id="ARBA00023125"/>
    </source>
</evidence>
<reference evidence="19 20" key="1">
    <citation type="journal article" date="2015" name="PLoS ONE">
        <title>New Type of Papillomavirus and Novel Circular Single Stranded DNA Virus Discovered in Urban Rattus norvegicus Using Circular DNA Enrichment and Metagenomics.</title>
        <authorList>
            <person name="Hansen T.A."/>
            <person name="Fridholm H."/>
            <person name="Froslev T.G."/>
            <person name="Kjartansdottir K.R."/>
            <person name="Willerslev E."/>
            <person name="Nielsen L.P."/>
            <person name="Hansen A.J."/>
        </authorList>
    </citation>
    <scope>NUCLEOTIDE SEQUENCE [LARGE SCALE GENOMIC DNA]</scope>
    <source>
        <strain evidence="19">Rat_60S</strain>
    </source>
</reference>
<keyword evidence="4 15" id="KW-1048">Host nucleus</keyword>
<keyword evidence="15" id="KW-1017">Isopeptide bond</keyword>
<feature type="region of interest" description="DNA-binding region" evidence="15">
    <location>
        <begin position="137"/>
        <end position="303"/>
    </location>
</feature>
<keyword evidence="9 15" id="KW-0067">ATP-binding</keyword>
<gene>
    <name evidence="15 19" type="primary">E1</name>
</gene>
<comment type="catalytic activity">
    <reaction evidence="12 15">
        <text>Couples ATP hydrolysis with the unwinding of duplex DNA by translocating in the 3'-5' direction.</text>
        <dbReference type="EC" id="5.6.2.4"/>
    </reaction>
</comment>
<evidence type="ECO:0000259" key="18">
    <source>
        <dbReference type="PROSITE" id="PS51206"/>
    </source>
</evidence>
<evidence type="ECO:0000256" key="16">
    <source>
        <dbReference type="PIRNR" id="PIRNR003383"/>
    </source>
</evidence>
<dbReference type="Gene3D" id="3.40.50.300">
    <property type="entry name" value="P-loop containing nucleotide triphosphate hydrolases"/>
    <property type="match status" value="1"/>
</dbReference>
<dbReference type="GO" id="GO:0016887">
    <property type="term" value="F:ATP hydrolysis activity"/>
    <property type="evidence" value="ECO:0007669"/>
    <property type="project" value="RHEA"/>
</dbReference>
<dbReference type="InterPro" id="IPR046935">
    <property type="entry name" value="PPV_E1_DBD_sf"/>
</dbReference>
<comment type="subcellular location">
    <subcellularLocation>
        <location evidence="1 15">Host nucleus</location>
    </subcellularLocation>
</comment>
<comment type="function">
    <text evidence="16">ATP-dependent DNA helicase required for initiation of viral DNA replication. It forms a complex with the viral E2 protein. The E1-E2 complex binds to the replication origin which contains binding sites for both proteins.</text>
</comment>
<dbReference type="InterPro" id="IPR037102">
    <property type="entry name" value="Znf_lg_T-Ag_D1_dom_sf"/>
</dbReference>
<feature type="short sequence motif" description="Nuclear export signal" evidence="15">
    <location>
        <begin position="85"/>
        <end position="94"/>
    </location>
</feature>
<dbReference type="GO" id="GO:0043138">
    <property type="term" value="F:3'-5' DNA helicase activity"/>
    <property type="evidence" value="ECO:0007669"/>
    <property type="project" value="UniProtKB-UniRule"/>
</dbReference>
<evidence type="ECO:0000256" key="2">
    <source>
        <dbReference type="ARBA" id="ARBA00022518"/>
    </source>
</evidence>
<evidence type="ECO:0000256" key="14">
    <source>
        <dbReference type="ARBA" id="ARBA00093297"/>
    </source>
</evidence>
<sequence>MDDLERGTEEGYSGWFLREAECSDGSSDEEEQNNSFESITDFINDGTVTQGNSLQAFQNQSKEETDRQIQALKRKYIQSPETGNLSPRLRAITITPEKQRSKRRLFETDSGNWSDRNETQDSASTTFEVVGDSAVAVSDPGHTLNLNLLGCHNRLARLYAVVKEAYGVGFKELSRQYRSDKTCNPDWVIAAFSVREEVLNAARTAILQACDYVHIQHRVTVQTPCTLMLLKFRHGKSRDTVKKFLTGILHIDPLLCLCDPPKIQSVPAALYWYKTSMSRATFHEGDLPDWIKKQTVVSCSLEESKFDLSEMVQWAYDNGFEDECTIAYEYARKAMEDPNANAFLASNSQAKHVKDCTVMVRHYRRAEMKNMSMSQWIRKCCTEESGEGDWKPISLYLRSQGVEVVRFLGAMRYWLKGIPKKNCIAICGPPNTGKSMFCMSLIKFLRGRVLSFANSKSHFWMQPLAEAKMVLLDDATRATWDYVDTYLRNALDGNPLSIDCKYRAPMQIKCPPILITTNEDIKVNDRWRYLHSRVTMFYFNNPLQLNGNGDPQYCFTNSHWKSFFERLQRPLDLSEDEAEQEDGESMQPFVCSARGTDVYI</sequence>
<dbReference type="InterPro" id="IPR046832">
    <property type="entry name" value="PPV_E1_DBD"/>
</dbReference>
<feature type="binding site" evidence="15">
    <location>
        <begin position="428"/>
        <end position="435"/>
    </location>
    <ligand>
        <name>ATP</name>
        <dbReference type="ChEBI" id="CHEBI:30616"/>
    </ligand>
</feature>
<evidence type="ECO:0000256" key="6">
    <source>
        <dbReference type="ARBA" id="ARBA00022741"/>
    </source>
</evidence>